<evidence type="ECO:0000313" key="1">
    <source>
        <dbReference type="EMBL" id="GAF27318.1"/>
    </source>
</evidence>
<name>A0A0S6UIM2_NEOTH</name>
<organism evidence="1">
    <name type="scientific">Moorella thermoacetica Y72</name>
    <dbReference type="NCBI Taxonomy" id="1325331"/>
    <lineage>
        <taxon>Bacteria</taxon>
        <taxon>Bacillati</taxon>
        <taxon>Bacillota</taxon>
        <taxon>Clostridia</taxon>
        <taxon>Neomoorellales</taxon>
        <taxon>Neomoorellaceae</taxon>
        <taxon>Neomoorella</taxon>
    </lineage>
</organism>
<dbReference type="AlphaFoldDB" id="A0A0S6UIM2"/>
<proteinExistence type="predicted"/>
<gene>
    <name evidence="1" type="ORF">MTY_2659</name>
</gene>
<accession>A0A0S6UIM2</accession>
<protein>
    <submittedName>
        <fullName evidence="1">Uncharacterized protein</fullName>
    </submittedName>
</protein>
<dbReference type="EMBL" id="DF238840">
    <property type="protein sequence ID" value="GAF27318.1"/>
    <property type="molecule type" value="Genomic_DNA"/>
</dbReference>
<reference evidence="1" key="1">
    <citation type="journal article" date="2014" name="Gene">
        <title>Genome-guided analysis of transformation efficiency and carbon dioxide assimilation by Moorella thermoacetica Y72.</title>
        <authorList>
            <person name="Tsukahara K."/>
            <person name="Kita A."/>
            <person name="Nakashimada Y."/>
            <person name="Hoshino T."/>
            <person name="Murakami K."/>
        </authorList>
    </citation>
    <scope>NUCLEOTIDE SEQUENCE [LARGE SCALE GENOMIC DNA]</scope>
    <source>
        <strain evidence="1">Y72</strain>
    </source>
</reference>
<dbReference type="Proteomes" id="UP000063718">
    <property type="component" value="Unassembled WGS sequence"/>
</dbReference>
<sequence>MPLSRIKSIAIGKMNMAQCFPRLFQSLVKINLFDIHVKGIQVDLKVKGIKPR</sequence>